<dbReference type="Proteomes" id="UP000190037">
    <property type="component" value="Unassembled WGS sequence"/>
</dbReference>
<dbReference type="OrthoDB" id="1190024at2"/>
<dbReference type="EMBL" id="MWQN01000004">
    <property type="protein sequence ID" value="OPC76952.1"/>
    <property type="molecule type" value="Genomic_DNA"/>
</dbReference>
<proteinExistence type="predicted"/>
<keyword evidence="2" id="KW-1185">Reference proteome</keyword>
<name>A0A1T3NJF5_9ACTN</name>
<accession>A0A1T3NJF5</accession>
<organism evidence="1 2">
    <name type="scientific">Embleya scabrispora</name>
    <dbReference type="NCBI Taxonomy" id="159449"/>
    <lineage>
        <taxon>Bacteria</taxon>
        <taxon>Bacillati</taxon>
        <taxon>Actinomycetota</taxon>
        <taxon>Actinomycetes</taxon>
        <taxon>Kitasatosporales</taxon>
        <taxon>Streptomycetaceae</taxon>
        <taxon>Embleya</taxon>
    </lineage>
</organism>
<dbReference type="RefSeq" id="WP_078981710.1">
    <property type="nucleotide sequence ID" value="NZ_MWQN01000004.1"/>
</dbReference>
<reference evidence="1 2" key="1">
    <citation type="submission" date="2017-03" db="EMBL/GenBank/DDBJ databases">
        <title>Draft genome sequence of Streptomyces scabrisporus NF3, endophyte isolated from Amphipterygium adstringens.</title>
        <authorList>
            <person name="Vazquez M."/>
            <person name="Ceapa C.D."/>
            <person name="Rodriguez Luna D."/>
            <person name="Sanchez Esquivel S."/>
        </authorList>
    </citation>
    <scope>NUCLEOTIDE SEQUENCE [LARGE SCALE GENOMIC DNA]</scope>
    <source>
        <strain evidence="1 2">NF3</strain>
    </source>
</reference>
<evidence type="ECO:0000313" key="2">
    <source>
        <dbReference type="Proteomes" id="UP000190037"/>
    </source>
</evidence>
<comment type="caution">
    <text evidence="1">The sequence shown here is derived from an EMBL/GenBank/DDBJ whole genome shotgun (WGS) entry which is preliminary data.</text>
</comment>
<evidence type="ECO:0000313" key="1">
    <source>
        <dbReference type="EMBL" id="OPC76952.1"/>
    </source>
</evidence>
<sequence length="195" mass="21399">MDARIPRIRRKLAAIAFRPHRSHSFGEERHRFRLGAPSAAARLSAFEAEHDLLLPAAYRQFLLHLGSSGAGPFYGLVDPTARSVASIYTMDPPGENRGFDLVPAAGTTRDRFLSIAEMGCLDLVLIALEGPLTGRVVIGNGSGWWGPNVSSAADFLAWYERWLDHMAAGRDNRALELTSPGLRAHPERCRMAPLL</sequence>
<dbReference type="STRING" id="159449.B4N89_40900"/>
<dbReference type="SUPFAM" id="SSF160631">
    <property type="entry name" value="SMI1/KNR4-like"/>
    <property type="match status" value="1"/>
</dbReference>
<protein>
    <submittedName>
        <fullName evidence="1">SMI1/KNR4 family protein</fullName>
    </submittedName>
</protein>
<gene>
    <name evidence="1" type="ORF">B4N89_40900</name>
</gene>
<dbReference type="InterPro" id="IPR037883">
    <property type="entry name" value="Knr4/Smi1-like_sf"/>
</dbReference>
<dbReference type="AlphaFoldDB" id="A0A1T3NJF5"/>